<reference evidence="1" key="1">
    <citation type="submission" date="2021-02" db="EMBL/GenBank/DDBJ databases">
        <authorList>
            <person name="Nowell W R."/>
        </authorList>
    </citation>
    <scope>NUCLEOTIDE SEQUENCE</scope>
</reference>
<protein>
    <submittedName>
        <fullName evidence="1">Uncharacterized protein</fullName>
    </submittedName>
</protein>
<organism evidence="1 2">
    <name type="scientific">Rotaria socialis</name>
    <dbReference type="NCBI Taxonomy" id="392032"/>
    <lineage>
        <taxon>Eukaryota</taxon>
        <taxon>Metazoa</taxon>
        <taxon>Spiralia</taxon>
        <taxon>Gnathifera</taxon>
        <taxon>Rotifera</taxon>
        <taxon>Eurotatoria</taxon>
        <taxon>Bdelloidea</taxon>
        <taxon>Philodinida</taxon>
        <taxon>Philodinidae</taxon>
        <taxon>Rotaria</taxon>
    </lineage>
</organism>
<proteinExistence type="predicted"/>
<accession>A0A821WIT5</accession>
<sequence length="113" mass="12914">PRLLNSNSRSSEQTRQYSYHWSTFVVVEQSIDNPIALRTRSQTHTESTDSNVIDLVQQRDNMEQLTTNIDSLSLIYNTDKDHQQSHDVENKCLIHSPIQETIGNIKTDDGSSP</sequence>
<evidence type="ECO:0000313" key="2">
    <source>
        <dbReference type="Proteomes" id="UP000663838"/>
    </source>
</evidence>
<dbReference type="EMBL" id="CAJOBS010007627">
    <property type="protein sequence ID" value="CAF4923419.1"/>
    <property type="molecule type" value="Genomic_DNA"/>
</dbReference>
<comment type="caution">
    <text evidence="1">The sequence shown here is derived from an EMBL/GenBank/DDBJ whole genome shotgun (WGS) entry which is preliminary data.</text>
</comment>
<name>A0A821WIT5_9BILA</name>
<feature type="non-terminal residue" evidence="1">
    <location>
        <position position="1"/>
    </location>
</feature>
<evidence type="ECO:0000313" key="1">
    <source>
        <dbReference type="EMBL" id="CAF4923419.1"/>
    </source>
</evidence>
<dbReference type="AlphaFoldDB" id="A0A821WIT5"/>
<dbReference type="Proteomes" id="UP000663838">
    <property type="component" value="Unassembled WGS sequence"/>
</dbReference>
<gene>
    <name evidence="1" type="ORF">TOA249_LOCUS32268</name>
</gene>